<evidence type="ECO:0000259" key="1">
    <source>
        <dbReference type="Pfam" id="PF06742"/>
    </source>
</evidence>
<dbReference type="EMBL" id="AHJE01000003">
    <property type="protein sequence ID" value="EHP44600.1"/>
    <property type="molecule type" value="Genomic_DNA"/>
</dbReference>
<dbReference type="Gene3D" id="2.60.120.600">
    <property type="entry name" value="Domain of unknown function DUF1214, C-terminal domain"/>
    <property type="match status" value="1"/>
</dbReference>
<evidence type="ECO:0000259" key="2">
    <source>
        <dbReference type="Pfam" id="PF06863"/>
    </source>
</evidence>
<evidence type="ECO:0008006" key="5">
    <source>
        <dbReference type="Google" id="ProtNLM"/>
    </source>
</evidence>
<dbReference type="Pfam" id="PF06742">
    <property type="entry name" value="DUF1214"/>
    <property type="match status" value="1"/>
</dbReference>
<reference evidence="3 4" key="1">
    <citation type="journal article" date="2012" name="J. Bacteriol.">
        <title>De Novo Genome Project of Cupriavidus basilensis OR16.</title>
        <authorList>
            <person name="Cserhati M."/>
            <person name="Kriszt B."/>
            <person name="Szoboszlay S."/>
            <person name="Toth A."/>
            <person name="Szabo I."/>
            <person name="Tancsics A."/>
            <person name="Nagy I."/>
            <person name="Horvath B."/>
            <person name="Nagy I."/>
            <person name="Kukolya J."/>
        </authorList>
    </citation>
    <scope>NUCLEOTIDE SEQUENCE [LARGE SCALE GENOMIC DNA]</scope>
    <source>
        <strain evidence="3 4">OR16</strain>
    </source>
</reference>
<dbReference type="PATRIC" id="fig|1127483.3.peg.242"/>
<dbReference type="InterPro" id="IPR037049">
    <property type="entry name" value="DUF1214_C_sf"/>
</dbReference>
<comment type="caution">
    <text evidence="3">The sequence shown here is derived from an EMBL/GenBank/DDBJ whole genome shotgun (WGS) entry which is preliminary data.</text>
</comment>
<dbReference type="InterPro" id="IPR010679">
    <property type="entry name" value="DUF1254"/>
</dbReference>
<feature type="domain" description="DUF1214" evidence="1">
    <location>
        <begin position="318"/>
        <end position="429"/>
    </location>
</feature>
<dbReference type="InterPro" id="IPR010621">
    <property type="entry name" value="DUF1214"/>
</dbReference>
<dbReference type="PANTHER" id="PTHR36509">
    <property type="entry name" value="BLL3101 PROTEIN"/>
    <property type="match status" value="1"/>
</dbReference>
<dbReference type="Pfam" id="PF06863">
    <property type="entry name" value="DUF1254"/>
    <property type="match status" value="1"/>
</dbReference>
<proteinExistence type="predicted"/>
<accession>H1RYA9</accession>
<organism evidence="3 4">
    <name type="scientific">Cupriavidus basilensis OR16</name>
    <dbReference type="NCBI Taxonomy" id="1127483"/>
    <lineage>
        <taxon>Bacteria</taxon>
        <taxon>Pseudomonadati</taxon>
        <taxon>Pseudomonadota</taxon>
        <taxon>Betaproteobacteria</taxon>
        <taxon>Burkholderiales</taxon>
        <taxon>Burkholderiaceae</taxon>
        <taxon>Cupriavidus</taxon>
    </lineage>
</organism>
<dbReference type="Gene3D" id="2.60.40.1610">
    <property type="entry name" value="Domain of unknown function DUF1254"/>
    <property type="match status" value="1"/>
</dbReference>
<dbReference type="Proteomes" id="UP000005808">
    <property type="component" value="Unassembled WGS sequence"/>
</dbReference>
<evidence type="ECO:0000313" key="3">
    <source>
        <dbReference type="EMBL" id="EHP44600.1"/>
    </source>
</evidence>
<dbReference type="InterPro" id="IPR037050">
    <property type="entry name" value="DUF1254_sf"/>
</dbReference>
<dbReference type="AlphaFoldDB" id="H1RYA9"/>
<name>H1RYA9_9BURK</name>
<sequence>MQGESSVSQPETRSIAKDAYIYGFPIVEAYKTLYAQAVDKGGPNYKAPFNQIGNTANVFTPKDTAIITPNSDTPYSFVWMDLRAEPVVLTLPPIEAQRYYSVQLIDLYTHNFAYLGTRATGNKGGNYIIAGPGWTGATPANINGVIRTESNIAYALYRTQLYDKKDLANVRRIQRGYKVKTLSAFLGTKAPAPAAPISWPQPMPGMTDTPAIFRYLSFMLQFAPTDPSEKDLMARFAKIGVGPGLPFDARQEPPVVQKALADGIADGKAEFAQFKKTKVDTREVSSGDFFGTRAYLKNNYLYRYAGAALGIFGNSADEANYPAYFVDADGQPLDASTKRYVMHFDKNGLPPANAFWSLTMYDGKSKLLVDNPLNRYLLNSRMLGRLKRDADGGLTFYVQHDSPGKAKESNWLPAPAGPFYAIMRIYMPKPEVASGQWQRPPLKRVD</sequence>
<evidence type="ECO:0000313" key="4">
    <source>
        <dbReference type="Proteomes" id="UP000005808"/>
    </source>
</evidence>
<gene>
    <name evidence="3" type="ORF">OR16_01160</name>
</gene>
<protein>
    <recommendedName>
        <fullName evidence="5">Cell envelope protein</fullName>
    </recommendedName>
</protein>
<dbReference type="SUPFAM" id="SSF160935">
    <property type="entry name" value="VPA0735-like"/>
    <property type="match status" value="1"/>
</dbReference>
<feature type="domain" description="DUF1254" evidence="2">
    <location>
        <begin position="49"/>
        <end position="180"/>
    </location>
</feature>
<dbReference type="PANTHER" id="PTHR36509:SF2">
    <property type="entry name" value="BLL3101 PROTEIN"/>
    <property type="match status" value="1"/>
</dbReference>